<reference evidence="1" key="1">
    <citation type="submission" date="2021-01" db="EMBL/GenBank/DDBJ databases">
        <title>Complete genome sequence of Clostridiales bacterium R-7.</title>
        <authorList>
            <person name="Mahoney-Kurpe S.C."/>
            <person name="Palevich N."/>
            <person name="Koike S."/>
            <person name="Moon C.D."/>
            <person name="Attwood G.T."/>
        </authorList>
    </citation>
    <scope>NUCLEOTIDE SEQUENCE</scope>
    <source>
        <strain evidence="1">R-7</strain>
    </source>
</reference>
<organism evidence="1 2">
    <name type="scientific">Aristaeella hokkaidonensis</name>
    <dbReference type="NCBI Taxonomy" id="3046382"/>
    <lineage>
        <taxon>Bacteria</taxon>
        <taxon>Bacillati</taxon>
        <taxon>Bacillota</taxon>
        <taxon>Clostridia</taxon>
        <taxon>Eubacteriales</taxon>
        <taxon>Aristaeellaceae</taxon>
        <taxon>Aristaeella</taxon>
    </lineage>
</organism>
<proteinExistence type="predicted"/>
<evidence type="ECO:0000313" key="2">
    <source>
        <dbReference type="Proteomes" id="UP000682782"/>
    </source>
</evidence>
<gene>
    <name evidence="1" type="ORF">JYE49_00810</name>
</gene>
<name>A0AC61N9R6_9FIRM</name>
<dbReference type="EMBL" id="CP068393">
    <property type="protein sequence ID" value="QUC67286.1"/>
    <property type="molecule type" value="Genomic_DNA"/>
</dbReference>
<protein>
    <submittedName>
        <fullName evidence="1">Glycosyltransferase</fullName>
    </submittedName>
</protein>
<evidence type="ECO:0000313" key="1">
    <source>
        <dbReference type="EMBL" id="QUC67286.1"/>
    </source>
</evidence>
<keyword evidence="2" id="KW-1185">Reference proteome</keyword>
<dbReference type="Proteomes" id="UP000682782">
    <property type="component" value="Chromosome"/>
</dbReference>
<sequence>MNDLQALRPVEFIDNYFPVIDGVTETVHEYARHMENATVVCPAMESHYLEKHTFPYPLLTSMTFRVPFSRYASAVPKMDRELEAGIAKANPDIFHIHSPSLLGKYAVSLGKKMKIPVVATFHSKYYDAILEFTKSRAIAKMVTNQIVKVFESCDEVWACSEETGETLRSYGYSKPYHVMPNGTDVSVPENAQELKEKAASLFQLPQDKHVLLFVGQQIWYKNQRLILDTFRLLCDQSNDWFLVMVGTGKDEQDIERYATSLNLTDHIRFTGQVKDRDLLRGIYLNADLLFFPSVFDNAPLVLREAAVLAIPTLATEGSNAAGAIRKNFSGFTAAADPQAMHDELVRIFTEEDVKKIGQNARETIPLSWEKLIPMVLDRYQTVIDRYERTR</sequence>
<accession>A0AC61N9R6</accession>